<name>A8N069_COPC7</name>
<dbReference type="Pfam" id="PF00128">
    <property type="entry name" value="Alpha-amylase"/>
    <property type="match status" value="1"/>
</dbReference>
<dbReference type="FunFam" id="3.20.20.80:FF:000087">
    <property type="entry name" value="Oligo-1,6-glucosidase IMA1"/>
    <property type="match status" value="1"/>
</dbReference>
<dbReference type="RefSeq" id="XP_001828257.2">
    <property type="nucleotide sequence ID" value="XM_001828205.2"/>
</dbReference>
<dbReference type="OMA" id="TENEWFT"/>
<dbReference type="HOGENOM" id="CLU_006462_1_1_1"/>
<dbReference type="InterPro" id="IPR017853">
    <property type="entry name" value="GH"/>
</dbReference>
<evidence type="ECO:0000313" key="11">
    <source>
        <dbReference type="Proteomes" id="UP000001861"/>
    </source>
</evidence>
<dbReference type="VEuPathDB" id="FungiDB:CC1G_02838"/>
<dbReference type="Proteomes" id="UP000001861">
    <property type="component" value="Unassembled WGS sequence"/>
</dbReference>
<sequence length="591" mass="68715">MADTASIPFGRAWWKEAIVYQIYPASFVDSNGDGIGDLNGIASKLDYLKDLGVDVLWLSPIYKSPLADMGYDISDYRDIDPRYGTLEDWDNLLKGVHERGMKLIMDLVVNHSSDQHDWFQESRSSKANPKRNWYIWRPPKYDSEGNRHPPNNWKAVFQGSVWEFDEATQEYYLHLYLPQQPDLNWNNPELRDAVWDMMKFWLDRGCDGFRMDVINLISKAEGLPDAPIIAPGEPYQPAGALFANGPHVHKYIQEMNAKVLSKYDIMTVGETPFTHDPSLLAPYVLPRNKELDMVFHFEIIRVDTPRIGNDHIQLAFKPWKLTEFKEIITRWQQYKRDEGFWNATYLENHDHARSVSRFGNDSDQWRMLSAKLLAMLQVMQSGTQYVYQGQELGLKNFPRSWGLEEYKDVATQNYWNKILKQRKAGSDKEVDMEDILDDFAKKARDHARVPMQWDSSPNAGFTAGTPWMRVNEDYRTWNAENQIGDGASILEFWKRLLKLRKSNLTLIYGTFEDVSEGSEKVFGYIRRLRDSWYFIALNFSEEEITFVPRGEQTRAWDSLNYVVGNYEDFPSVDVNSGAVRLRGWEAICFGA</sequence>
<dbReference type="SMR" id="A8N069"/>
<dbReference type="AlphaFoldDB" id="A8N069"/>
<dbReference type="EC" id="3.2.1.20" evidence="3"/>
<dbReference type="GO" id="GO:0033934">
    <property type="term" value="F:glucan 1,4-alpha-maltotriohydrolase activity"/>
    <property type="evidence" value="ECO:0007669"/>
    <property type="project" value="TreeGrafter"/>
</dbReference>
<keyword evidence="11" id="KW-1185">Reference proteome</keyword>
<accession>A8N069</accession>
<comment type="catalytic activity">
    <reaction evidence="1">
        <text>Hydrolysis of terminal, non-reducing (1-&gt;4)-linked alpha-D-glucose residues with release of alpha-D-glucose.</text>
        <dbReference type="EC" id="3.2.1.20"/>
    </reaction>
</comment>
<dbReference type="SUPFAM" id="SSF51011">
    <property type="entry name" value="Glycosyl hydrolase domain"/>
    <property type="match status" value="1"/>
</dbReference>
<feature type="domain" description="Glycosyl hydrolase family 13 catalytic" evidence="9">
    <location>
        <begin position="21"/>
        <end position="448"/>
    </location>
</feature>
<dbReference type="FunFam" id="3.20.20.80:FF:000064">
    <property type="entry name" value="Oligo-1,6-glucosidase"/>
    <property type="match status" value="1"/>
</dbReference>
<dbReference type="GeneID" id="6004695"/>
<dbReference type="eggNOG" id="KOG0471">
    <property type="taxonomic scope" value="Eukaryota"/>
</dbReference>
<proteinExistence type="inferred from homology"/>
<evidence type="ECO:0000256" key="8">
    <source>
        <dbReference type="ARBA" id="ARBA00073730"/>
    </source>
</evidence>
<evidence type="ECO:0000313" key="10">
    <source>
        <dbReference type="EMBL" id="EAU93608.2"/>
    </source>
</evidence>
<dbReference type="GO" id="GO:0005987">
    <property type="term" value="P:sucrose catabolic process"/>
    <property type="evidence" value="ECO:0007669"/>
    <property type="project" value="TreeGrafter"/>
</dbReference>
<evidence type="ECO:0000256" key="2">
    <source>
        <dbReference type="ARBA" id="ARBA00008061"/>
    </source>
</evidence>
<keyword evidence="5" id="KW-0326">Glycosidase</keyword>
<organism evidence="10 11">
    <name type="scientific">Coprinopsis cinerea (strain Okayama-7 / 130 / ATCC MYA-4618 / FGSC 9003)</name>
    <name type="common">Inky cap fungus</name>
    <name type="synonym">Hormographiella aspergillata</name>
    <dbReference type="NCBI Taxonomy" id="240176"/>
    <lineage>
        <taxon>Eukaryota</taxon>
        <taxon>Fungi</taxon>
        <taxon>Dikarya</taxon>
        <taxon>Basidiomycota</taxon>
        <taxon>Agaricomycotina</taxon>
        <taxon>Agaricomycetes</taxon>
        <taxon>Agaricomycetidae</taxon>
        <taxon>Agaricales</taxon>
        <taxon>Agaricineae</taxon>
        <taxon>Psathyrellaceae</taxon>
        <taxon>Coprinopsis</taxon>
    </lineage>
</organism>
<dbReference type="CDD" id="cd11333">
    <property type="entry name" value="AmyAc_SI_OligoGlu_DGase"/>
    <property type="match status" value="1"/>
</dbReference>
<dbReference type="KEGG" id="cci:CC1G_02838"/>
<dbReference type="FunCoup" id="A8N069">
    <property type="interactions" value="42"/>
</dbReference>
<dbReference type="GO" id="GO:0000025">
    <property type="term" value="P:maltose catabolic process"/>
    <property type="evidence" value="ECO:0007669"/>
    <property type="project" value="TreeGrafter"/>
</dbReference>
<dbReference type="Gene3D" id="3.90.400.10">
    <property type="entry name" value="Oligo-1,6-glucosidase, Domain 2"/>
    <property type="match status" value="1"/>
</dbReference>
<dbReference type="STRING" id="240176.A8N069"/>
<dbReference type="OrthoDB" id="1740265at2759"/>
<evidence type="ECO:0000256" key="1">
    <source>
        <dbReference type="ARBA" id="ARBA00001657"/>
    </source>
</evidence>
<dbReference type="GO" id="GO:0004556">
    <property type="term" value="F:alpha-amylase activity"/>
    <property type="evidence" value="ECO:0007669"/>
    <property type="project" value="TreeGrafter"/>
</dbReference>
<dbReference type="Gene3D" id="2.60.40.1180">
    <property type="entry name" value="Golgi alpha-mannosidase II"/>
    <property type="match status" value="1"/>
</dbReference>
<dbReference type="SUPFAM" id="SSF51445">
    <property type="entry name" value="(Trans)glycosidases"/>
    <property type="match status" value="1"/>
</dbReference>
<dbReference type="FunFam" id="3.90.400.10:FF:000003">
    <property type="entry name" value="Probable alpha-glucosidase (Maltase)"/>
    <property type="match status" value="1"/>
</dbReference>
<dbReference type="GO" id="GO:0004574">
    <property type="term" value="F:oligo-1,6-glucosidase activity"/>
    <property type="evidence" value="ECO:0007669"/>
    <property type="project" value="TreeGrafter"/>
</dbReference>
<keyword evidence="6" id="KW-0462">Maltose metabolism</keyword>
<dbReference type="SMART" id="SM00642">
    <property type="entry name" value="Aamy"/>
    <property type="match status" value="1"/>
</dbReference>
<dbReference type="PANTHER" id="PTHR10357:SF179">
    <property type="entry name" value="NEUTRAL AND BASIC AMINO ACID TRANSPORT PROTEIN RBAT"/>
    <property type="match status" value="1"/>
</dbReference>
<dbReference type="InterPro" id="IPR006047">
    <property type="entry name" value="GH13_cat_dom"/>
</dbReference>
<dbReference type="GO" id="GO:0004575">
    <property type="term" value="F:sucrose alpha-glucosidase activity"/>
    <property type="evidence" value="ECO:0007669"/>
    <property type="project" value="TreeGrafter"/>
</dbReference>
<protein>
    <recommendedName>
        <fullName evidence="8">Alpha-glucosidase</fullName>
        <ecNumber evidence="3">3.2.1.20</ecNumber>
    </recommendedName>
    <alternativeName>
        <fullName evidence="7">Maltase</fullName>
    </alternativeName>
</protein>
<evidence type="ECO:0000259" key="9">
    <source>
        <dbReference type="SMART" id="SM00642"/>
    </source>
</evidence>
<dbReference type="InterPro" id="IPR013780">
    <property type="entry name" value="Glyco_hydro_b"/>
</dbReference>
<reference evidence="10 11" key="1">
    <citation type="journal article" date="2010" name="Proc. Natl. Acad. Sci. U.S.A.">
        <title>Insights into evolution of multicellular fungi from the assembled chromosomes of the mushroom Coprinopsis cinerea (Coprinus cinereus).</title>
        <authorList>
            <person name="Stajich J.E."/>
            <person name="Wilke S.K."/>
            <person name="Ahren D."/>
            <person name="Au C.H."/>
            <person name="Birren B.W."/>
            <person name="Borodovsky M."/>
            <person name="Burns C."/>
            <person name="Canback B."/>
            <person name="Casselton L.A."/>
            <person name="Cheng C.K."/>
            <person name="Deng J."/>
            <person name="Dietrich F.S."/>
            <person name="Fargo D.C."/>
            <person name="Farman M.L."/>
            <person name="Gathman A.C."/>
            <person name="Goldberg J."/>
            <person name="Guigo R."/>
            <person name="Hoegger P.J."/>
            <person name="Hooker J.B."/>
            <person name="Huggins A."/>
            <person name="James T.Y."/>
            <person name="Kamada T."/>
            <person name="Kilaru S."/>
            <person name="Kodira C."/>
            <person name="Kues U."/>
            <person name="Kupfer D."/>
            <person name="Kwan H.S."/>
            <person name="Lomsadze A."/>
            <person name="Li W."/>
            <person name="Lilly W.W."/>
            <person name="Ma L.J."/>
            <person name="Mackey A.J."/>
            <person name="Manning G."/>
            <person name="Martin F."/>
            <person name="Muraguchi H."/>
            <person name="Natvig D.O."/>
            <person name="Palmerini H."/>
            <person name="Ramesh M.A."/>
            <person name="Rehmeyer C.J."/>
            <person name="Roe B.A."/>
            <person name="Shenoy N."/>
            <person name="Stanke M."/>
            <person name="Ter-Hovhannisyan V."/>
            <person name="Tunlid A."/>
            <person name="Velagapudi R."/>
            <person name="Vision T.J."/>
            <person name="Zeng Q."/>
            <person name="Zolan M.E."/>
            <person name="Pukkila P.J."/>
        </authorList>
    </citation>
    <scope>NUCLEOTIDE SEQUENCE [LARGE SCALE GENOMIC DNA]</scope>
    <source>
        <strain evidence="11">Okayama-7 / 130 / ATCC MYA-4618 / FGSC 9003</strain>
    </source>
</reference>
<comment type="similarity">
    <text evidence="2">Belongs to the glycosyl hydrolase 13 family.</text>
</comment>
<evidence type="ECO:0000256" key="6">
    <source>
        <dbReference type="ARBA" id="ARBA00026248"/>
    </source>
</evidence>
<comment type="caution">
    <text evidence="10">The sequence shown here is derived from an EMBL/GenBank/DDBJ whole genome shotgun (WGS) entry which is preliminary data.</text>
</comment>
<dbReference type="InParanoid" id="A8N069"/>
<dbReference type="Gene3D" id="3.20.20.80">
    <property type="entry name" value="Glycosidases"/>
    <property type="match status" value="1"/>
</dbReference>
<dbReference type="EMBL" id="AACS02000001">
    <property type="protein sequence ID" value="EAU93608.2"/>
    <property type="molecule type" value="Genomic_DNA"/>
</dbReference>
<evidence type="ECO:0000256" key="4">
    <source>
        <dbReference type="ARBA" id="ARBA00022801"/>
    </source>
</evidence>
<evidence type="ECO:0000256" key="3">
    <source>
        <dbReference type="ARBA" id="ARBA00012741"/>
    </source>
</evidence>
<keyword evidence="4" id="KW-0378">Hydrolase</keyword>
<dbReference type="GO" id="GO:0004558">
    <property type="term" value="F:alpha-1,4-glucosidase activity"/>
    <property type="evidence" value="ECO:0007669"/>
    <property type="project" value="UniProtKB-EC"/>
</dbReference>
<gene>
    <name evidence="10" type="ORF">CC1G_02838</name>
</gene>
<evidence type="ECO:0000256" key="7">
    <source>
        <dbReference type="ARBA" id="ARBA00041343"/>
    </source>
</evidence>
<evidence type="ECO:0000256" key="5">
    <source>
        <dbReference type="ARBA" id="ARBA00023295"/>
    </source>
</evidence>
<dbReference type="InterPro" id="IPR045857">
    <property type="entry name" value="O16G_dom_2"/>
</dbReference>
<dbReference type="PANTHER" id="PTHR10357">
    <property type="entry name" value="ALPHA-AMYLASE FAMILY MEMBER"/>
    <property type="match status" value="1"/>
</dbReference>